<dbReference type="PANTHER" id="PTHR32385">
    <property type="entry name" value="MANNOSYL PHOSPHORYLINOSITOL CERAMIDE SYNTHASE"/>
    <property type="match status" value="1"/>
</dbReference>
<name>A0A6C0CUP2_9ZZZZ</name>
<keyword evidence="1" id="KW-0808">Transferase</keyword>
<dbReference type="InterPro" id="IPR029044">
    <property type="entry name" value="Nucleotide-diphossugar_trans"/>
</dbReference>
<dbReference type="Pfam" id="PF04488">
    <property type="entry name" value="Gly_transf_sug"/>
    <property type="match status" value="1"/>
</dbReference>
<dbReference type="GO" id="GO:0016020">
    <property type="term" value="C:membrane"/>
    <property type="evidence" value="ECO:0007669"/>
    <property type="project" value="GOC"/>
</dbReference>
<dbReference type="InterPro" id="IPR007577">
    <property type="entry name" value="GlycoTrfase_DXD_sugar-bd_CS"/>
</dbReference>
<evidence type="ECO:0000256" key="1">
    <source>
        <dbReference type="ARBA" id="ARBA00022679"/>
    </source>
</evidence>
<dbReference type="SUPFAM" id="SSF53448">
    <property type="entry name" value="Nucleotide-diphospho-sugar transferases"/>
    <property type="match status" value="1"/>
</dbReference>
<dbReference type="Gene3D" id="3.90.550.20">
    <property type="match status" value="1"/>
</dbReference>
<dbReference type="AlphaFoldDB" id="A0A6C0CUP2"/>
<sequence length="264" mass="31194">MSNMLYLIFFMLFILLSCIGYASQIYTIPKIVVQTYKSYDILPECVKSVIEENKKNNPDYTFVFFDDSQLENYIKTHSNKKTYEAFKLINSNCGACKADFFRYVIIYNQGGIYADVKTRFKTNLTEWIHKDNTLRLSLWPWSKHKHLDKWFTSTKPKSDRREINQAFMVFPKKHPLLKKVIDNMVNRIYDVHKFGKKGITLDVTGPWVYTKSIAPFLDRYNIELMESGGNLYNGNVQYDGTKGCYHKNEQTRQERYTKIKKVII</sequence>
<protein>
    <recommendedName>
        <fullName evidence="3">Glycosyltransferase</fullName>
    </recommendedName>
</protein>
<dbReference type="InterPro" id="IPR051706">
    <property type="entry name" value="Glycosyltransferase_domain"/>
</dbReference>
<organism evidence="2">
    <name type="scientific">viral metagenome</name>
    <dbReference type="NCBI Taxonomy" id="1070528"/>
    <lineage>
        <taxon>unclassified sequences</taxon>
        <taxon>metagenomes</taxon>
        <taxon>organismal metagenomes</taxon>
    </lineage>
</organism>
<dbReference type="GO" id="GO:0000030">
    <property type="term" value="F:mannosyltransferase activity"/>
    <property type="evidence" value="ECO:0007669"/>
    <property type="project" value="TreeGrafter"/>
</dbReference>
<proteinExistence type="predicted"/>
<dbReference type="EMBL" id="MN739484">
    <property type="protein sequence ID" value="QHT07640.1"/>
    <property type="molecule type" value="Genomic_DNA"/>
</dbReference>
<evidence type="ECO:0000313" key="2">
    <source>
        <dbReference type="EMBL" id="QHT07640.1"/>
    </source>
</evidence>
<reference evidence="2" key="1">
    <citation type="journal article" date="2020" name="Nature">
        <title>Giant virus diversity and host interactions through global metagenomics.</title>
        <authorList>
            <person name="Schulz F."/>
            <person name="Roux S."/>
            <person name="Paez-Espino D."/>
            <person name="Jungbluth S."/>
            <person name="Walsh D.A."/>
            <person name="Denef V.J."/>
            <person name="McMahon K.D."/>
            <person name="Konstantinidis K.T."/>
            <person name="Eloe-Fadrosh E.A."/>
            <person name="Kyrpides N.C."/>
            <person name="Woyke T."/>
        </authorList>
    </citation>
    <scope>NUCLEOTIDE SEQUENCE</scope>
    <source>
        <strain evidence="2">GVMAG-M-3300021964-36</strain>
    </source>
</reference>
<dbReference type="GO" id="GO:0051999">
    <property type="term" value="P:mannosyl-inositol phosphorylceramide biosynthetic process"/>
    <property type="evidence" value="ECO:0007669"/>
    <property type="project" value="TreeGrafter"/>
</dbReference>
<dbReference type="PANTHER" id="PTHR32385:SF15">
    <property type="entry name" value="INOSITOL PHOSPHOCERAMIDE MANNOSYLTRANSFERASE 1"/>
    <property type="match status" value="1"/>
</dbReference>
<evidence type="ECO:0008006" key="3">
    <source>
        <dbReference type="Google" id="ProtNLM"/>
    </source>
</evidence>
<accession>A0A6C0CUP2</accession>